<dbReference type="EMBL" id="JAPHNI010000211">
    <property type="protein sequence ID" value="KAJ8114135.1"/>
    <property type="molecule type" value="Genomic_DNA"/>
</dbReference>
<proteinExistence type="predicted"/>
<accession>A0ACC2IFZ3</accession>
<name>A0ACC2IFZ3_9PLEO</name>
<reference evidence="1" key="1">
    <citation type="submission" date="2022-11" db="EMBL/GenBank/DDBJ databases">
        <title>Genome Sequence of Boeremia exigua.</title>
        <authorList>
            <person name="Buettner E."/>
        </authorList>
    </citation>
    <scope>NUCLEOTIDE SEQUENCE</scope>
    <source>
        <strain evidence="1">CU02</strain>
    </source>
</reference>
<evidence type="ECO:0000313" key="2">
    <source>
        <dbReference type="Proteomes" id="UP001153331"/>
    </source>
</evidence>
<protein>
    <submittedName>
        <fullName evidence="1">Uncharacterized protein</fullName>
    </submittedName>
</protein>
<evidence type="ECO:0000313" key="1">
    <source>
        <dbReference type="EMBL" id="KAJ8114135.1"/>
    </source>
</evidence>
<organism evidence="1 2">
    <name type="scientific">Boeremia exigua</name>
    <dbReference type="NCBI Taxonomy" id="749465"/>
    <lineage>
        <taxon>Eukaryota</taxon>
        <taxon>Fungi</taxon>
        <taxon>Dikarya</taxon>
        <taxon>Ascomycota</taxon>
        <taxon>Pezizomycotina</taxon>
        <taxon>Dothideomycetes</taxon>
        <taxon>Pleosporomycetidae</taxon>
        <taxon>Pleosporales</taxon>
        <taxon>Pleosporineae</taxon>
        <taxon>Didymellaceae</taxon>
        <taxon>Boeremia</taxon>
    </lineage>
</organism>
<dbReference type="Proteomes" id="UP001153331">
    <property type="component" value="Unassembled WGS sequence"/>
</dbReference>
<keyword evidence="2" id="KW-1185">Reference proteome</keyword>
<gene>
    <name evidence="1" type="ORF">OPT61_g3911</name>
</gene>
<comment type="caution">
    <text evidence="1">The sequence shown here is derived from an EMBL/GenBank/DDBJ whole genome shotgun (WGS) entry which is preliminary data.</text>
</comment>
<sequence>MSAMTKLSLLALVGAAAAHPSYGGHSKFHSKPAAGTGKPYPTGGWSGNYNSTQVPAGTASYEQERTSTVDITTTSTITLTSTIYGTPAQSAVVENVPSQPAGNQCGPATVTVTATEKATVTVTPGASSAYTAGVVTSSIVLPSSKVGEYDASSYIVVSSTPAAEKPTSSKPVVATSSKVEEYEAITPSASVPAITSVAEYSSAAPSSSAAASSSAAPKPSGAPTYSGTKRGLAYNDGELCAAFGSNFGFAYNWAQTESKDVGAPFIPMMHKASDSTAEAWLANVDKAVKAGSKAVMGFNEPDHVDQANMSPEAACSAWKEYMNPIASSHPDVTIVGPSVTNGGAPMGLDWLTRFHDGCPDAIVHATNIHFYDIYEDATFDRFKAQVEKAAANYGKPVWITEFGLNPGSASEEQAATFLKKAMDFCDSSADVAGYAYFMVGTGENQLNTASGLSTLGQVYAGSS</sequence>